<name>A0AAN7TNA5_9MYCE</name>
<dbReference type="InterPro" id="IPR008615">
    <property type="entry name" value="FNIP"/>
</dbReference>
<dbReference type="InterPro" id="IPR051251">
    <property type="entry name" value="STK_FNIP-Repeat"/>
</dbReference>
<dbReference type="EMBL" id="JAVFKY010000005">
    <property type="protein sequence ID" value="KAK5576084.1"/>
    <property type="molecule type" value="Genomic_DNA"/>
</dbReference>
<reference evidence="2 3" key="1">
    <citation type="submission" date="2023-11" db="EMBL/GenBank/DDBJ databases">
        <title>Dfirmibasis_genome.</title>
        <authorList>
            <person name="Edelbroek B."/>
            <person name="Kjellin J."/>
            <person name="Jerlstrom-Hultqvist J."/>
            <person name="Soderbom F."/>
        </authorList>
    </citation>
    <scope>NUCLEOTIDE SEQUENCE [LARGE SCALE GENOMIC DNA]</scope>
    <source>
        <strain evidence="2 3">TNS-C-14</strain>
    </source>
</reference>
<keyword evidence="3" id="KW-1185">Reference proteome</keyword>
<gene>
    <name evidence="2" type="ORF">RB653_007222</name>
</gene>
<organism evidence="2 3">
    <name type="scientific">Dictyostelium firmibasis</name>
    <dbReference type="NCBI Taxonomy" id="79012"/>
    <lineage>
        <taxon>Eukaryota</taxon>
        <taxon>Amoebozoa</taxon>
        <taxon>Evosea</taxon>
        <taxon>Eumycetozoa</taxon>
        <taxon>Dictyostelia</taxon>
        <taxon>Dictyosteliales</taxon>
        <taxon>Dictyosteliaceae</taxon>
        <taxon>Dictyostelium</taxon>
    </lineage>
</organism>
<sequence length="604" mass="68839">MKNYNLIKLLIKGDNEKENEIENKIDNEILFFSIWRNKYLRDKITKEIKIYLNANRLVRFKDCEQLNQYEYKDSLSKVIIENPSTPTINIPLNITELEFDPKSDYAIIKSTLPSHIEKLYLNYNYSYVIPTNFFNSSTSLKELRLGGLQYITDFKIPESVTNLNLGYLVYGNLKLPPNFIPQSVTILNTGELSQALHNSLTPLPKNLKELTFGKVYNNIIKSDHLATSLTKLTFGGNYDRVLPKLGSNTSITSLTFGGKFTNEKYQFNVGDLPQNLTYLDLGHMFNMPLVKNVLPNSLKTLKLSKNYDHSLFGEILPRCLKTLHLGQKFNKQINEGDLPNQLEEITLSWNFCHSISNFPNSITTFIMEDYFKGPLEKLPSSLTKLNVKTGYYSSLKPNIIPSSVQDLMISSYQIAFSPNIIPSSCIRLSICFGSFEFQSNNSSTELDSIPIFPNSIQYLNFGRWSNKLLPSNILPTSLTTLIFGSDYNQPLNAILKPLHSLKIIEFGNSFNQPIKNDDDNNENTEFPQNITSIKFGYSFNQTIKPNSFPNLLKHLGFGVKFSNGDKDFQENSIPPLVESIVFKNLLFNPTNLPKSLISLNNKFL</sequence>
<keyword evidence="1" id="KW-0677">Repeat</keyword>
<dbReference type="AlphaFoldDB" id="A0AAN7TNA5"/>
<dbReference type="Gene3D" id="3.80.10.10">
    <property type="entry name" value="Ribonuclease Inhibitor"/>
    <property type="match status" value="2"/>
</dbReference>
<accession>A0AAN7TNA5</accession>
<dbReference type="Pfam" id="PF05725">
    <property type="entry name" value="FNIP"/>
    <property type="match status" value="5"/>
</dbReference>
<protein>
    <recommendedName>
        <fullName evidence="4">FNIP repeat-containing protein</fullName>
    </recommendedName>
</protein>
<evidence type="ECO:0000256" key="1">
    <source>
        <dbReference type="ARBA" id="ARBA00022737"/>
    </source>
</evidence>
<comment type="caution">
    <text evidence="2">The sequence shown here is derived from an EMBL/GenBank/DDBJ whole genome shotgun (WGS) entry which is preliminary data.</text>
</comment>
<evidence type="ECO:0008006" key="4">
    <source>
        <dbReference type="Google" id="ProtNLM"/>
    </source>
</evidence>
<dbReference type="InterPro" id="IPR032675">
    <property type="entry name" value="LRR_dom_sf"/>
</dbReference>
<dbReference type="PANTHER" id="PTHR32134:SF169">
    <property type="entry name" value="FNIP REPEAT-CONTAINING PROTEIN-RELATED"/>
    <property type="match status" value="1"/>
</dbReference>
<dbReference type="Proteomes" id="UP001344447">
    <property type="component" value="Unassembled WGS sequence"/>
</dbReference>
<dbReference type="SUPFAM" id="SSF52058">
    <property type="entry name" value="L domain-like"/>
    <property type="match status" value="2"/>
</dbReference>
<dbReference type="PANTHER" id="PTHR32134">
    <property type="entry name" value="FNIP REPEAT-CONTAINING PROTEIN"/>
    <property type="match status" value="1"/>
</dbReference>
<evidence type="ECO:0000313" key="2">
    <source>
        <dbReference type="EMBL" id="KAK5576084.1"/>
    </source>
</evidence>
<evidence type="ECO:0000313" key="3">
    <source>
        <dbReference type="Proteomes" id="UP001344447"/>
    </source>
</evidence>
<proteinExistence type="predicted"/>